<comment type="catalytic activity">
    <reaction evidence="7">
        <text>4-imidazolone-5-propanoate + H2O = N-formimidoyl-L-glutamate</text>
        <dbReference type="Rhea" id="RHEA:23660"/>
        <dbReference type="ChEBI" id="CHEBI:15377"/>
        <dbReference type="ChEBI" id="CHEBI:58928"/>
        <dbReference type="ChEBI" id="CHEBI:77893"/>
        <dbReference type="EC" id="3.5.2.7"/>
    </reaction>
</comment>
<comment type="caution">
    <text evidence="9">The sequence shown here is derived from an EMBL/GenBank/DDBJ whole genome shotgun (WGS) entry which is preliminary data.</text>
</comment>
<feature type="binding site" evidence="7">
    <location>
        <position position="328"/>
    </location>
    <ligand>
        <name>Fe(3+)</name>
        <dbReference type="ChEBI" id="CHEBI:29034"/>
    </ligand>
</feature>
<feature type="binding site" evidence="7">
    <location>
        <position position="97"/>
    </location>
    <ligand>
        <name>Fe(3+)</name>
        <dbReference type="ChEBI" id="CHEBI:29034"/>
    </ligand>
</feature>
<keyword evidence="2 7" id="KW-0479">Metal-binding</keyword>
<dbReference type="Pfam" id="PF01979">
    <property type="entry name" value="Amidohydro_1"/>
    <property type="match status" value="1"/>
</dbReference>
<dbReference type="InterPro" id="IPR032466">
    <property type="entry name" value="Metal_Hydrolase"/>
</dbReference>
<comment type="pathway">
    <text evidence="7">Amino-acid degradation; L-histidine degradation into L-glutamate; N-formimidoyl-L-glutamate from L-histidine: step 3/3.</text>
</comment>
<keyword evidence="3 7" id="KW-0378">Hydrolase</keyword>
<dbReference type="NCBIfam" id="TIGR01224">
    <property type="entry name" value="hutI"/>
    <property type="match status" value="1"/>
</dbReference>
<dbReference type="SUPFAM" id="SSF51338">
    <property type="entry name" value="Composite domain of metallo-dependent hydrolases"/>
    <property type="match status" value="1"/>
</dbReference>
<accession>A0ABT0IHC9</accession>
<sequence length="416" mass="43381">MSSTGPETTNSAPASSAPATANSAVAATATVITNIANLVTNDPSLGDSSPLGLIQDAAVVIDGDRIAWVGESSKAPATDNRVDAAGRAVIPGFVDSHSHLVFAGDRTAEFSARMSGQPYAAGGIRTTVAATRAATDEALEANVVRYLREALHQGTTVFETKSGYGLTVEDEARALRIAARHTDETTFLGAHVVSPDYADDPAGYVELVTGPMLDACAPHARWIDVFCERGAFDGDQARAILTAGRARGLHPRVHANQLSHGPGVQLAVELDAASADHCTHLTDADVDALAHSRTVATLLPGAEFSTRAEWPDARRLLDAGATVALSTDCNPGSSFTSAMPFCVALAVRDMGMTPDEALWSATAGGARALRRTDVGRLTPGARADLALLDAPSHVHLAYRPGVPLVSAVWQRGERVR</sequence>
<evidence type="ECO:0000256" key="1">
    <source>
        <dbReference type="ARBA" id="ARBA00012864"/>
    </source>
</evidence>
<feature type="binding site" evidence="7">
    <location>
        <position position="99"/>
    </location>
    <ligand>
        <name>Fe(3+)</name>
        <dbReference type="ChEBI" id="CHEBI:29034"/>
    </ligand>
</feature>
<dbReference type="EC" id="3.5.2.7" evidence="1 7"/>
<keyword evidence="4 7" id="KW-0369">Histidine metabolism</keyword>
<feature type="binding site" evidence="7">
    <location>
        <position position="106"/>
    </location>
    <ligand>
        <name>4-imidazolone-5-propanoate</name>
        <dbReference type="ChEBI" id="CHEBI:77893"/>
    </ligand>
</feature>
<feature type="binding site" evidence="7">
    <location>
        <position position="97"/>
    </location>
    <ligand>
        <name>Zn(2+)</name>
        <dbReference type="ChEBI" id="CHEBI:29105"/>
    </ligand>
</feature>
<dbReference type="EMBL" id="JALPTH010000030">
    <property type="protein sequence ID" value="MCK8680727.1"/>
    <property type="molecule type" value="Genomic_DNA"/>
</dbReference>
<feature type="binding site" evidence="7">
    <location>
        <position position="254"/>
    </location>
    <ligand>
        <name>Zn(2+)</name>
        <dbReference type="ChEBI" id="CHEBI:29105"/>
    </ligand>
</feature>
<reference evidence="9 10" key="1">
    <citation type="submission" date="2022-04" db="EMBL/GenBank/DDBJ databases">
        <title>Streptomyces sp. nov. LCR6-01 isolated from Lichen of Dirinaria sp.</title>
        <authorList>
            <person name="Kanchanasin P."/>
            <person name="Tanasupawat S."/>
            <person name="Phongsopitanun W."/>
        </authorList>
    </citation>
    <scope>NUCLEOTIDE SEQUENCE [LARGE SCALE GENOMIC DNA]</scope>
    <source>
        <strain evidence="9 10">LCR6-01</strain>
    </source>
</reference>
<evidence type="ECO:0000259" key="8">
    <source>
        <dbReference type="Pfam" id="PF01979"/>
    </source>
</evidence>
<dbReference type="InterPro" id="IPR005920">
    <property type="entry name" value="HutI"/>
</dbReference>
<dbReference type="Proteomes" id="UP001522868">
    <property type="component" value="Unassembled WGS sequence"/>
</dbReference>
<evidence type="ECO:0000256" key="2">
    <source>
        <dbReference type="ARBA" id="ARBA00022723"/>
    </source>
</evidence>
<feature type="domain" description="Amidohydrolase-related" evidence="8">
    <location>
        <begin position="89"/>
        <end position="390"/>
    </location>
</feature>
<dbReference type="PANTHER" id="PTHR42752:SF1">
    <property type="entry name" value="IMIDAZOLONEPROPIONASE-RELATED"/>
    <property type="match status" value="1"/>
</dbReference>
<dbReference type="PANTHER" id="PTHR42752">
    <property type="entry name" value="IMIDAZOLONEPROPIONASE"/>
    <property type="match status" value="1"/>
</dbReference>
<evidence type="ECO:0000256" key="7">
    <source>
        <dbReference type="HAMAP-Rule" id="MF_00372"/>
    </source>
</evidence>
<dbReference type="SUPFAM" id="SSF51556">
    <property type="entry name" value="Metallo-dependent hydrolases"/>
    <property type="match status" value="1"/>
</dbReference>
<dbReference type="GO" id="GO:0050480">
    <property type="term" value="F:imidazolonepropionase activity"/>
    <property type="evidence" value="ECO:0007669"/>
    <property type="project" value="UniProtKB-EC"/>
</dbReference>
<comment type="function">
    <text evidence="7">Catalyzes the hydrolytic cleavage of the carbon-nitrogen bond in imidazolone-5-propanoate to yield N-formimidoyl-L-glutamate. It is the third step in the universal histidine degradation pathway.</text>
</comment>
<keyword evidence="10" id="KW-1185">Reference proteome</keyword>
<evidence type="ECO:0000256" key="3">
    <source>
        <dbReference type="ARBA" id="ARBA00022801"/>
    </source>
</evidence>
<comment type="similarity">
    <text evidence="7">Belongs to the metallo-dependent hydrolases superfamily. HutI family.</text>
</comment>
<feature type="binding site" evidence="7">
    <location>
        <position position="254"/>
    </location>
    <ligand>
        <name>Fe(3+)</name>
        <dbReference type="ChEBI" id="CHEBI:29034"/>
    </ligand>
</feature>
<feature type="binding site" evidence="7">
    <location>
        <position position="191"/>
    </location>
    <ligand>
        <name>4-imidazolone-5-propanoate</name>
        <dbReference type="ChEBI" id="CHEBI:77893"/>
    </ligand>
</feature>
<organism evidence="9 10">
    <name type="scientific">Streptomyces lichenis</name>
    <dbReference type="NCBI Taxonomy" id="2306967"/>
    <lineage>
        <taxon>Bacteria</taxon>
        <taxon>Bacillati</taxon>
        <taxon>Actinomycetota</taxon>
        <taxon>Actinomycetes</taxon>
        <taxon>Kitasatosporales</taxon>
        <taxon>Streptomycetaceae</taxon>
        <taxon>Streptomyces</taxon>
    </lineage>
</organism>
<evidence type="ECO:0000313" key="9">
    <source>
        <dbReference type="EMBL" id="MCK8680727.1"/>
    </source>
</evidence>
<protein>
    <recommendedName>
        <fullName evidence="1 7">Imidazolonepropionase</fullName>
        <ecNumber evidence="1 7">3.5.2.7</ecNumber>
    </recommendedName>
    <alternativeName>
        <fullName evidence="7">Imidazolone-5-propionate hydrolase</fullName>
    </alternativeName>
</protein>
<evidence type="ECO:0000256" key="6">
    <source>
        <dbReference type="ARBA" id="ARBA00023004"/>
    </source>
</evidence>
<feature type="binding site" evidence="7">
    <location>
        <position position="99"/>
    </location>
    <ligand>
        <name>Zn(2+)</name>
        <dbReference type="ChEBI" id="CHEBI:29105"/>
    </ligand>
</feature>
<dbReference type="HAMAP" id="MF_00372">
    <property type="entry name" value="HutI"/>
    <property type="match status" value="1"/>
</dbReference>
<dbReference type="Gene3D" id="2.30.40.10">
    <property type="entry name" value="Urease, subunit C, domain 1"/>
    <property type="match status" value="1"/>
</dbReference>
<keyword evidence="6 7" id="KW-0408">Iron</keyword>
<evidence type="ECO:0000256" key="5">
    <source>
        <dbReference type="ARBA" id="ARBA00022833"/>
    </source>
</evidence>
<comment type="subcellular location">
    <subcellularLocation>
        <location evidence="7">Cytoplasm</location>
    </subcellularLocation>
</comment>
<dbReference type="Gene3D" id="3.20.20.140">
    <property type="entry name" value="Metal-dependent hydrolases"/>
    <property type="match status" value="1"/>
</dbReference>
<feature type="binding site" evidence="7">
    <location>
        <position position="164"/>
    </location>
    <ligand>
        <name>N-formimidoyl-L-glutamate</name>
        <dbReference type="ChEBI" id="CHEBI:58928"/>
    </ligand>
</feature>
<dbReference type="InterPro" id="IPR006680">
    <property type="entry name" value="Amidohydro-rel"/>
</dbReference>
<gene>
    <name evidence="7 9" type="primary">hutI</name>
    <name evidence="9" type="ORF">M1O15_25700</name>
</gene>
<feature type="binding site" evidence="7">
    <location>
        <position position="257"/>
    </location>
    <ligand>
        <name>4-imidazolone-5-propanoate</name>
        <dbReference type="ChEBI" id="CHEBI:77893"/>
    </ligand>
</feature>
<feature type="binding site" evidence="7">
    <location>
        <position position="330"/>
    </location>
    <ligand>
        <name>N-formimidoyl-L-glutamate</name>
        <dbReference type="ChEBI" id="CHEBI:58928"/>
    </ligand>
</feature>
<dbReference type="InterPro" id="IPR011059">
    <property type="entry name" value="Metal-dep_hydrolase_composite"/>
</dbReference>
<feature type="binding site" evidence="7">
    <location>
        <position position="332"/>
    </location>
    <ligand>
        <name>N-formimidoyl-L-glutamate</name>
        <dbReference type="ChEBI" id="CHEBI:58928"/>
    </ligand>
</feature>
<evidence type="ECO:0000256" key="4">
    <source>
        <dbReference type="ARBA" id="ARBA00022808"/>
    </source>
</evidence>
<keyword evidence="5 7" id="KW-0862">Zinc</keyword>
<evidence type="ECO:0000313" key="10">
    <source>
        <dbReference type="Proteomes" id="UP001522868"/>
    </source>
</evidence>
<feature type="binding site" evidence="7">
    <location>
        <position position="333"/>
    </location>
    <ligand>
        <name>4-imidazolone-5-propanoate</name>
        <dbReference type="ChEBI" id="CHEBI:77893"/>
    </ligand>
</feature>
<dbReference type="RefSeq" id="WP_248636553.1">
    <property type="nucleotide sequence ID" value="NZ_JALPTH010000030.1"/>
</dbReference>
<feature type="binding site" evidence="7">
    <location>
        <position position="164"/>
    </location>
    <ligand>
        <name>4-imidazolone-5-propanoate</name>
        <dbReference type="ChEBI" id="CHEBI:77893"/>
    </ligand>
</feature>
<proteinExistence type="inferred from homology"/>
<feature type="binding site" evidence="7">
    <location>
        <position position="328"/>
    </location>
    <ligand>
        <name>Zn(2+)</name>
        <dbReference type="ChEBI" id="CHEBI:29105"/>
    </ligand>
</feature>
<keyword evidence="7" id="KW-0963">Cytoplasm</keyword>
<comment type="cofactor">
    <cofactor evidence="7">
        <name>Zn(2+)</name>
        <dbReference type="ChEBI" id="CHEBI:29105"/>
    </cofactor>
    <cofactor evidence="7">
        <name>Fe(3+)</name>
        <dbReference type="ChEBI" id="CHEBI:29034"/>
    </cofactor>
    <text evidence="7">Binds 1 zinc or iron ion per subunit.</text>
</comment>
<name>A0ABT0IHC9_9ACTN</name>